<evidence type="ECO:0000313" key="8">
    <source>
        <dbReference type="EMBL" id="KAH7158007.1"/>
    </source>
</evidence>
<dbReference type="GO" id="GO:0000981">
    <property type="term" value="F:DNA-binding transcription factor activity, RNA polymerase II-specific"/>
    <property type="evidence" value="ECO:0007669"/>
    <property type="project" value="TreeGrafter"/>
</dbReference>
<dbReference type="PANTHER" id="PTHR31845">
    <property type="entry name" value="FINGER DOMAIN PROTEIN, PUTATIVE-RELATED"/>
    <property type="match status" value="1"/>
</dbReference>
<reference evidence="8" key="1">
    <citation type="journal article" date="2021" name="Nat. Commun.">
        <title>Genetic determinants of endophytism in the Arabidopsis root mycobiome.</title>
        <authorList>
            <person name="Mesny F."/>
            <person name="Miyauchi S."/>
            <person name="Thiergart T."/>
            <person name="Pickel B."/>
            <person name="Atanasova L."/>
            <person name="Karlsson M."/>
            <person name="Huettel B."/>
            <person name="Barry K.W."/>
            <person name="Haridas S."/>
            <person name="Chen C."/>
            <person name="Bauer D."/>
            <person name="Andreopoulos W."/>
            <person name="Pangilinan J."/>
            <person name="LaButti K."/>
            <person name="Riley R."/>
            <person name="Lipzen A."/>
            <person name="Clum A."/>
            <person name="Drula E."/>
            <person name="Henrissat B."/>
            <person name="Kohler A."/>
            <person name="Grigoriev I.V."/>
            <person name="Martin F.M."/>
            <person name="Hacquard S."/>
        </authorList>
    </citation>
    <scope>NUCLEOTIDE SEQUENCE</scope>
    <source>
        <strain evidence="8">MPI-CAGE-AT-0021</strain>
    </source>
</reference>
<dbReference type="OrthoDB" id="5424793at2759"/>
<evidence type="ECO:0000256" key="5">
    <source>
        <dbReference type="ARBA" id="ARBA00023242"/>
    </source>
</evidence>
<keyword evidence="3" id="KW-0238">DNA-binding</keyword>
<dbReference type="InterPro" id="IPR051089">
    <property type="entry name" value="prtT"/>
</dbReference>
<feature type="region of interest" description="Disordered" evidence="7">
    <location>
        <begin position="490"/>
        <end position="509"/>
    </location>
</feature>
<dbReference type="GO" id="GO:0005634">
    <property type="term" value="C:nucleus"/>
    <property type="evidence" value="ECO:0007669"/>
    <property type="project" value="UniProtKB-SubCell"/>
</dbReference>
<feature type="coiled-coil region" evidence="6">
    <location>
        <begin position="241"/>
        <end position="268"/>
    </location>
</feature>
<evidence type="ECO:0000256" key="7">
    <source>
        <dbReference type="SAM" id="MobiDB-lite"/>
    </source>
</evidence>
<protein>
    <submittedName>
        <fullName evidence="8">Uncharacterized protein</fullName>
    </submittedName>
</protein>
<evidence type="ECO:0000256" key="2">
    <source>
        <dbReference type="ARBA" id="ARBA00023015"/>
    </source>
</evidence>
<dbReference type="GO" id="GO:0000976">
    <property type="term" value="F:transcription cis-regulatory region binding"/>
    <property type="evidence" value="ECO:0007669"/>
    <property type="project" value="TreeGrafter"/>
</dbReference>
<evidence type="ECO:0000256" key="4">
    <source>
        <dbReference type="ARBA" id="ARBA00023163"/>
    </source>
</evidence>
<name>A0A9P9FCG3_9HYPO</name>
<dbReference type="Proteomes" id="UP000717696">
    <property type="component" value="Unassembled WGS sequence"/>
</dbReference>
<dbReference type="EMBL" id="JAGMUU010000003">
    <property type="protein sequence ID" value="KAH7158007.1"/>
    <property type="molecule type" value="Genomic_DNA"/>
</dbReference>
<keyword evidence="9" id="KW-1185">Reference proteome</keyword>
<proteinExistence type="predicted"/>
<keyword evidence="5" id="KW-0539">Nucleus</keyword>
<feature type="region of interest" description="Disordered" evidence="7">
    <location>
        <begin position="425"/>
        <end position="447"/>
    </location>
</feature>
<keyword evidence="6" id="KW-0175">Coiled coil</keyword>
<keyword evidence="4" id="KW-0804">Transcription</keyword>
<sequence length="974" mass="108970">MTGSAKYALPEHWTELNAARVHRQQCVDRVNKVKEACAAECGKRHVSDCPGCFAKMLDTMRARYCDAEDREWFSQRRAFLNELDMLFADAKEHKIDLKSIEDQIESEKEAWYRWVLRMYPMFLTAGDGGVDHDELRGMLDDPDRSRQELIERVWERVGRPAKWSSDVDTIVDKMASAQNDASELKKLYISYLFKDRSTGEVLEHAQKYLDAYEASSTMPLEEVVDRIAQDHRASMNTQPQRDTHKARLNELRRAKMAFEQNRLQAKSRSQAAQVLSAVAEDLYDLPPCAVCEGPVDPKDVRSCSLCQVMTQIGGPKKLTVYCSPECHHRGQGEHIERDHDCAGGDDCVQNRDEDVEMDDGVQQTVICNECIAAKQASIYCSERCATENLPRHREGEHGLKTAADEVKTLVSPLWEFVGKALKEGNPGVIDGSHRQQQQQQQPGPSKTFTIDFDVPTLQHVDDNFDALRDSHEHIIAAMFPASADDDSDSFASHDFTGGFPTPPSTASHSIESLHAKPQFNVDSAASLLASFRGMLGHFPCVVLKPEETVASLAATRPFVLLAILAAASGSRTLQGHTLYDEEFRKVLGLKFVAGGERSLELLQGMLIYIAWYPFHLRPKNKQAFQYVRMAGDLTRDLELDQEMPDPSSPDAPSDQVEKIRTYLAWYYVVSQFMTAWKRMDELVAPFTSWTARCCDALQRCAGVDGDYTLTHLVRLASFGNAANTAIHDNRGAGQQQSQLVLLGLELQHRELVQGMLPHHANSVSVKLSQLFFSVYLNGGCLLRLGRSKTAPPGHVRPTTERLRQCVQSLGSLFGFVTGIGQPTFILFTIVDWSKLILAVILASQLSFTVPEAPGWDESWARGELGFEAFLSYMCGEESDLTPANTRVDVLSASRVVLRVVKAKYERRLALRAADRSTRGCPMFDSSMEPFITAWDANFDIRPAVPPPLVGGQPVFHDLWATMTLGWAGEKLDEQ</sequence>
<organism evidence="8 9">
    <name type="scientific">Dactylonectria estremocensis</name>
    <dbReference type="NCBI Taxonomy" id="1079267"/>
    <lineage>
        <taxon>Eukaryota</taxon>
        <taxon>Fungi</taxon>
        <taxon>Dikarya</taxon>
        <taxon>Ascomycota</taxon>
        <taxon>Pezizomycotina</taxon>
        <taxon>Sordariomycetes</taxon>
        <taxon>Hypocreomycetidae</taxon>
        <taxon>Hypocreales</taxon>
        <taxon>Nectriaceae</taxon>
        <taxon>Dactylonectria</taxon>
    </lineage>
</organism>
<accession>A0A9P9FCG3</accession>
<dbReference type="PANTHER" id="PTHR31845:SF39">
    <property type="entry name" value="TRANSCRIPTION FACTOR PBCR-RELATED"/>
    <property type="match status" value="1"/>
</dbReference>
<evidence type="ECO:0000256" key="6">
    <source>
        <dbReference type="SAM" id="Coils"/>
    </source>
</evidence>
<gene>
    <name evidence="8" type="ORF">B0J13DRAFT_581942</name>
</gene>
<evidence type="ECO:0000256" key="3">
    <source>
        <dbReference type="ARBA" id="ARBA00023125"/>
    </source>
</evidence>
<evidence type="ECO:0000256" key="1">
    <source>
        <dbReference type="ARBA" id="ARBA00004123"/>
    </source>
</evidence>
<comment type="subcellular location">
    <subcellularLocation>
        <location evidence="1">Nucleus</location>
    </subcellularLocation>
</comment>
<evidence type="ECO:0000313" key="9">
    <source>
        <dbReference type="Proteomes" id="UP000717696"/>
    </source>
</evidence>
<keyword evidence="2" id="KW-0805">Transcription regulation</keyword>
<dbReference type="AlphaFoldDB" id="A0A9P9FCG3"/>
<comment type="caution">
    <text evidence="8">The sequence shown here is derived from an EMBL/GenBank/DDBJ whole genome shotgun (WGS) entry which is preliminary data.</text>
</comment>